<reference evidence="6" key="1">
    <citation type="submission" date="2012-11" db="EMBL/GenBank/DDBJ databases">
        <title>Dependencies among metagenomic species, viruses, plasmids and units of genetic variation.</title>
        <authorList>
            <person name="Nielsen H.B."/>
            <person name="Almeida M."/>
            <person name="Juncker A.S."/>
            <person name="Rasmussen S."/>
            <person name="Li J."/>
            <person name="Sunagawa S."/>
            <person name="Plichta D."/>
            <person name="Gautier L."/>
            <person name="Le Chatelier E."/>
            <person name="Peletier E."/>
            <person name="Bonde I."/>
            <person name="Nielsen T."/>
            <person name="Manichanh C."/>
            <person name="Arumugam M."/>
            <person name="Batto J."/>
            <person name="Santos M.B.Q.D."/>
            <person name="Blom N."/>
            <person name="Borruel N."/>
            <person name="Burgdorf K.S."/>
            <person name="Boumezbeur F."/>
            <person name="Casellas F."/>
            <person name="Dore J."/>
            <person name="Guarner F."/>
            <person name="Hansen T."/>
            <person name="Hildebrand F."/>
            <person name="Kaas R.S."/>
            <person name="Kennedy S."/>
            <person name="Kristiansen K."/>
            <person name="Kultima J.R."/>
            <person name="Leonard P."/>
            <person name="Levenez F."/>
            <person name="Lund O."/>
            <person name="Moumen B."/>
            <person name="Le Paslier D."/>
            <person name="Pons N."/>
            <person name="Pedersen O."/>
            <person name="Prifti E."/>
            <person name="Qin J."/>
            <person name="Raes J."/>
            <person name="Tap J."/>
            <person name="Tims S."/>
            <person name="Ussery D.W."/>
            <person name="Yamada T."/>
            <person name="MetaHit consortium"/>
            <person name="Renault P."/>
            <person name="Sicheritz-Ponten T."/>
            <person name="Bork P."/>
            <person name="Wang J."/>
            <person name="Brunak S."/>
            <person name="Ehrlich S.D."/>
        </authorList>
    </citation>
    <scope>NUCLEOTIDE SEQUENCE [LARGE SCALE GENOMIC DNA]</scope>
</reference>
<evidence type="ECO:0000313" key="7">
    <source>
        <dbReference type="EMBL" id="MCI5754707.1"/>
    </source>
</evidence>
<dbReference type="Proteomes" id="UP001139365">
    <property type="component" value="Unassembled WGS sequence"/>
</dbReference>
<comment type="similarity">
    <text evidence="1">Belongs to the LysR transcriptional regulatory family.</text>
</comment>
<comment type="caution">
    <text evidence="6">The sequence shown here is derived from an EMBL/GenBank/DDBJ whole genome shotgun (WGS) entry which is preliminary data.</text>
</comment>
<dbReference type="Pfam" id="PF00126">
    <property type="entry name" value="HTH_1"/>
    <property type="match status" value="1"/>
</dbReference>
<dbReference type="SUPFAM" id="SSF53850">
    <property type="entry name" value="Periplasmic binding protein-like II"/>
    <property type="match status" value="1"/>
</dbReference>
<evidence type="ECO:0000256" key="1">
    <source>
        <dbReference type="ARBA" id="ARBA00009437"/>
    </source>
</evidence>
<dbReference type="InterPro" id="IPR036390">
    <property type="entry name" value="WH_DNA-bd_sf"/>
</dbReference>
<reference evidence="7 9" key="2">
    <citation type="submission" date="2022-03" db="EMBL/GenBank/DDBJ databases">
        <title>Metagenome-assembled genomes from swine fecal metagenomes.</title>
        <authorList>
            <person name="Holman D.B."/>
            <person name="Kommadath A."/>
        </authorList>
    </citation>
    <scope>NUCLEOTIDE SEQUENCE [LARGE SCALE GENOMIC DNA]</scope>
    <source>
        <strain evidence="7">SUG147</strain>
    </source>
</reference>
<evidence type="ECO:0000313" key="6">
    <source>
        <dbReference type="EMBL" id="CDC70394.1"/>
    </source>
</evidence>
<dbReference type="PANTHER" id="PTHR30346:SF0">
    <property type="entry name" value="HCA OPERON TRANSCRIPTIONAL ACTIVATOR HCAR"/>
    <property type="match status" value="1"/>
</dbReference>
<feature type="domain" description="HTH lysR-type" evidence="5">
    <location>
        <begin position="1"/>
        <end position="58"/>
    </location>
</feature>
<evidence type="ECO:0000259" key="5">
    <source>
        <dbReference type="PROSITE" id="PS50931"/>
    </source>
</evidence>
<dbReference type="GO" id="GO:0003677">
    <property type="term" value="F:DNA binding"/>
    <property type="evidence" value="ECO:0007669"/>
    <property type="project" value="UniProtKB-KW"/>
</dbReference>
<keyword evidence="4" id="KW-0804">Transcription</keyword>
<dbReference type="STRING" id="1263015.BN580_00721"/>
<proteinExistence type="inferred from homology"/>
<dbReference type="SUPFAM" id="SSF46785">
    <property type="entry name" value="Winged helix' DNA-binding domain"/>
    <property type="match status" value="1"/>
</dbReference>
<dbReference type="PANTHER" id="PTHR30346">
    <property type="entry name" value="TRANSCRIPTIONAL DUAL REGULATOR HCAR-RELATED"/>
    <property type="match status" value="1"/>
</dbReference>
<evidence type="ECO:0000256" key="4">
    <source>
        <dbReference type="ARBA" id="ARBA00023163"/>
    </source>
</evidence>
<dbReference type="InterPro" id="IPR036388">
    <property type="entry name" value="WH-like_DNA-bd_sf"/>
</dbReference>
<dbReference type="EMBL" id="CBFW010000029">
    <property type="protein sequence ID" value="CDC70394.1"/>
    <property type="molecule type" value="Genomic_DNA"/>
</dbReference>
<keyword evidence="3" id="KW-0238">DNA-binding</keyword>
<dbReference type="InterPro" id="IPR000847">
    <property type="entry name" value="LysR_HTH_N"/>
</dbReference>
<dbReference type="Proteomes" id="UP000017938">
    <property type="component" value="Unassembled WGS sequence"/>
</dbReference>
<dbReference type="PROSITE" id="PS50931">
    <property type="entry name" value="HTH_LYSR"/>
    <property type="match status" value="1"/>
</dbReference>
<evidence type="ECO:0000313" key="9">
    <source>
        <dbReference type="Proteomes" id="UP001139365"/>
    </source>
</evidence>
<sequence>MNTQHFRYALEVEKTGSITQAAENLFMGQPNLSKSIKELEDNLGIVIFKRTSRGVVPTAKGKAFLKYAKSILSQIDEMQAVCRNDIPDMQTFNACVPRGSYVSYAAISFVASLDVSKPIDVNLGETTSIDGVNMVADGLFNIGVIRYQTQYESYFCDFLREKGLLSETVWEFESLAAMSENHPLAGRELLSLPDFAPYTEITHGDCNVPYINVAQSENMSLNLSGRKVINLYEGTNQYSLLSTVPGAFMWVSPTPEEILRRYSLVQRKCDAPAHKYRDVLIYRDGSRLGYLDRKFLDKLYEVKNSVAFGSVV</sequence>
<organism evidence="6 8">
    <name type="scientific">Candidatus Colimorpha enterica</name>
    <dbReference type="NCBI Taxonomy" id="3083063"/>
    <lineage>
        <taxon>Bacteria</taxon>
        <taxon>Pseudomonadati</taxon>
        <taxon>Bacteroidota</taxon>
        <taxon>Bacteroidia</taxon>
        <taxon>Bacteroidales</taxon>
        <taxon>Candidatus Colimorpha</taxon>
    </lineage>
</organism>
<dbReference type="FunFam" id="1.10.10.10:FF:000001">
    <property type="entry name" value="LysR family transcriptional regulator"/>
    <property type="match status" value="1"/>
</dbReference>
<dbReference type="EMBL" id="JALEMU010000005">
    <property type="protein sequence ID" value="MCI5754707.1"/>
    <property type="molecule type" value="Genomic_DNA"/>
</dbReference>
<dbReference type="GO" id="GO:0032993">
    <property type="term" value="C:protein-DNA complex"/>
    <property type="evidence" value="ECO:0007669"/>
    <property type="project" value="TreeGrafter"/>
</dbReference>
<dbReference type="PRINTS" id="PR00039">
    <property type="entry name" value="HTHLYSR"/>
</dbReference>
<name>R6TKY4_9BACT</name>
<accession>R6TKY4</accession>
<dbReference type="Gene3D" id="1.10.10.10">
    <property type="entry name" value="Winged helix-like DNA-binding domain superfamily/Winged helix DNA-binding domain"/>
    <property type="match status" value="1"/>
</dbReference>
<evidence type="ECO:0000256" key="3">
    <source>
        <dbReference type="ARBA" id="ARBA00023125"/>
    </source>
</evidence>
<keyword evidence="2" id="KW-0805">Transcription regulation</keyword>
<protein>
    <submittedName>
        <fullName evidence="6 7">Transcriptional regulator</fullName>
    </submittedName>
</protein>
<gene>
    <name evidence="6" type="ORF">BN580_00721</name>
    <name evidence="7" type="ORF">MR241_00235</name>
</gene>
<dbReference type="AlphaFoldDB" id="R6TKY4"/>
<dbReference type="GO" id="GO:0003700">
    <property type="term" value="F:DNA-binding transcription factor activity"/>
    <property type="evidence" value="ECO:0007669"/>
    <property type="project" value="InterPro"/>
</dbReference>
<evidence type="ECO:0000313" key="8">
    <source>
        <dbReference type="Proteomes" id="UP000017938"/>
    </source>
</evidence>
<evidence type="ECO:0000256" key="2">
    <source>
        <dbReference type="ARBA" id="ARBA00023015"/>
    </source>
</evidence>